<organism evidence="3 4">
    <name type="scientific">Macrolepiota fuliginosa MF-IS2</name>
    <dbReference type="NCBI Taxonomy" id="1400762"/>
    <lineage>
        <taxon>Eukaryota</taxon>
        <taxon>Fungi</taxon>
        <taxon>Dikarya</taxon>
        <taxon>Basidiomycota</taxon>
        <taxon>Agaricomycotina</taxon>
        <taxon>Agaricomycetes</taxon>
        <taxon>Agaricomycetidae</taxon>
        <taxon>Agaricales</taxon>
        <taxon>Agaricineae</taxon>
        <taxon>Agaricaceae</taxon>
        <taxon>Macrolepiota</taxon>
    </lineage>
</organism>
<evidence type="ECO:0000259" key="2">
    <source>
        <dbReference type="Pfam" id="PF24883"/>
    </source>
</evidence>
<dbReference type="Proteomes" id="UP000807342">
    <property type="component" value="Unassembled WGS sequence"/>
</dbReference>
<dbReference type="InterPro" id="IPR056884">
    <property type="entry name" value="NPHP3-like_N"/>
</dbReference>
<dbReference type="EMBL" id="MU151393">
    <property type="protein sequence ID" value="KAF9444218.1"/>
    <property type="molecule type" value="Genomic_DNA"/>
</dbReference>
<evidence type="ECO:0000313" key="3">
    <source>
        <dbReference type="EMBL" id="KAF9444218.1"/>
    </source>
</evidence>
<keyword evidence="1" id="KW-0677">Repeat</keyword>
<gene>
    <name evidence="3" type="ORF">P691DRAFT_678007</name>
</gene>
<keyword evidence="4" id="KW-1185">Reference proteome</keyword>
<evidence type="ECO:0000256" key="1">
    <source>
        <dbReference type="ARBA" id="ARBA00022737"/>
    </source>
</evidence>
<dbReference type="AlphaFoldDB" id="A0A9P6C0B3"/>
<sequence length="141" mass="15799">MLPHVIPGAESNSATRDPSPKCYLDARIQVREDLHNRIDGATRLIWIHGLLAGVGKSAIMQTTIETTCATLFFSSSSDPPRNDSKKVPTTLAYNLAVANDGYYRYIKAVLSTDPFFREKSPAEWFHRLFIAPFINNLVEET</sequence>
<reference evidence="3" key="1">
    <citation type="submission" date="2020-11" db="EMBL/GenBank/DDBJ databases">
        <authorList>
            <consortium name="DOE Joint Genome Institute"/>
            <person name="Ahrendt S."/>
            <person name="Riley R."/>
            <person name="Andreopoulos W."/>
            <person name="Labutti K."/>
            <person name="Pangilinan J."/>
            <person name="Ruiz-Duenas F.J."/>
            <person name="Barrasa J.M."/>
            <person name="Sanchez-Garcia M."/>
            <person name="Camarero S."/>
            <person name="Miyauchi S."/>
            <person name="Serrano A."/>
            <person name="Linde D."/>
            <person name="Babiker R."/>
            <person name="Drula E."/>
            <person name="Ayuso-Fernandez I."/>
            <person name="Pacheco R."/>
            <person name="Padilla G."/>
            <person name="Ferreira P."/>
            <person name="Barriuso J."/>
            <person name="Kellner H."/>
            <person name="Castanera R."/>
            <person name="Alfaro M."/>
            <person name="Ramirez L."/>
            <person name="Pisabarro A.G."/>
            <person name="Kuo A."/>
            <person name="Tritt A."/>
            <person name="Lipzen A."/>
            <person name="He G."/>
            <person name="Yan M."/>
            <person name="Ng V."/>
            <person name="Cullen D."/>
            <person name="Martin F."/>
            <person name="Rosso M.-N."/>
            <person name="Henrissat B."/>
            <person name="Hibbett D."/>
            <person name="Martinez A.T."/>
            <person name="Grigoriev I.V."/>
        </authorList>
    </citation>
    <scope>NUCLEOTIDE SEQUENCE</scope>
    <source>
        <strain evidence="3">MF-IS2</strain>
    </source>
</reference>
<evidence type="ECO:0000313" key="4">
    <source>
        <dbReference type="Proteomes" id="UP000807342"/>
    </source>
</evidence>
<protein>
    <recommendedName>
        <fullName evidence="2">Nephrocystin 3-like N-terminal domain-containing protein</fullName>
    </recommendedName>
</protein>
<name>A0A9P6C0B3_9AGAR</name>
<dbReference type="Pfam" id="PF24883">
    <property type="entry name" value="NPHP3_N"/>
    <property type="match status" value="1"/>
</dbReference>
<feature type="domain" description="Nephrocystin 3-like N-terminal" evidence="2">
    <location>
        <begin position="40"/>
        <end position="130"/>
    </location>
</feature>
<accession>A0A9P6C0B3</accession>
<comment type="caution">
    <text evidence="3">The sequence shown here is derived from an EMBL/GenBank/DDBJ whole genome shotgun (WGS) entry which is preliminary data.</text>
</comment>
<proteinExistence type="predicted"/>
<dbReference type="OrthoDB" id="5967843at2759"/>